<accession>A0A2S9YR80</accession>
<feature type="chain" id="PRO_5015510228" evidence="5">
    <location>
        <begin position="35"/>
        <end position="885"/>
    </location>
</feature>
<evidence type="ECO:0000256" key="4">
    <source>
        <dbReference type="ARBA" id="ARBA00022825"/>
    </source>
</evidence>
<protein>
    <submittedName>
        <fullName evidence="7">Protease 4</fullName>
        <ecNumber evidence="7">3.4.21.-</ecNumber>
    </submittedName>
</protein>
<dbReference type="EC" id="3.4.21.-" evidence="7"/>
<comment type="similarity">
    <text evidence="1">Belongs to the peptidase S49 family.</text>
</comment>
<dbReference type="SUPFAM" id="SSF52096">
    <property type="entry name" value="ClpP/crotonase"/>
    <property type="match status" value="2"/>
</dbReference>
<dbReference type="InterPro" id="IPR004634">
    <property type="entry name" value="Pept_S49_pIV"/>
</dbReference>
<keyword evidence="3 7" id="KW-0378">Hydrolase</keyword>
<dbReference type="InterPro" id="IPR029045">
    <property type="entry name" value="ClpP/crotonase-like_dom_sf"/>
</dbReference>
<dbReference type="AlphaFoldDB" id="A0A2S9YR80"/>
<keyword evidence="4" id="KW-0720">Serine protease</keyword>
<dbReference type="PANTHER" id="PTHR33209:SF1">
    <property type="entry name" value="PEPTIDASE S49 DOMAIN-CONTAINING PROTEIN"/>
    <property type="match status" value="1"/>
</dbReference>
<evidence type="ECO:0000256" key="1">
    <source>
        <dbReference type="ARBA" id="ARBA00008683"/>
    </source>
</evidence>
<dbReference type="InterPro" id="IPR047272">
    <property type="entry name" value="S49_SppA_C"/>
</dbReference>
<dbReference type="CDD" id="cd07018">
    <property type="entry name" value="S49_SppA_67K_type"/>
    <property type="match status" value="1"/>
</dbReference>
<evidence type="ECO:0000259" key="6">
    <source>
        <dbReference type="Pfam" id="PF01343"/>
    </source>
</evidence>
<comment type="caution">
    <text evidence="7">The sequence shown here is derived from an EMBL/GenBank/DDBJ whole genome shotgun (WGS) entry which is preliminary data.</text>
</comment>
<dbReference type="CDD" id="cd07023">
    <property type="entry name" value="S49_Sppa_N_C"/>
    <property type="match status" value="1"/>
</dbReference>
<reference evidence="7 8" key="1">
    <citation type="submission" date="2018-03" db="EMBL/GenBank/DDBJ databases">
        <title>Draft Genome Sequences of the Obligatory Marine Myxobacteria Enhygromyxa salina SWB007.</title>
        <authorList>
            <person name="Poehlein A."/>
            <person name="Moghaddam J.A."/>
            <person name="Harms H."/>
            <person name="Alanjari M."/>
            <person name="Koenig G.M."/>
            <person name="Daniel R."/>
            <person name="Schaeberle T.F."/>
        </authorList>
    </citation>
    <scope>NUCLEOTIDE SEQUENCE [LARGE SCALE GENOMIC DNA]</scope>
    <source>
        <strain evidence="7 8">SWB007</strain>
    </source>
</reference>
<dbReference type="GO" id="GO:0016020">
    <property type="term" value="C:membrane"/>
    <property type="evidence" value="ECO:0007669"/>
    <property type="project" value="InterPro"/>
</dbReference>
<feature type="signal peptide" evidence="5">
    <location>
        <begin position="1"/>
        <end position="34"/>
    </location>
</feature>
<dbReference type="PANTHER" id="PTHR33209">
    <property type="entry name" value="PROTEASE 4"/>
    <property type="match status" value="1"/>
</dbReference>
<evidence type="ECO:0000313" key="7">
    <source>
        <dbReference type="EMBL" id="PRQ07593.1"/>
    </source>
</evidence>
<dbReference type="NCBIfam" id="TIGR00705">
    <property type="entry name" value="SppA_67K"/>
    <property type="match status" value="1"/>
</dbReference>
<feature type="domain" description="Peptidase S49" evidence="6">
    <location>
        <begin position="658"/>
        <end position="802"/>
    </location>
</feature>
<dbReference type="Proteomes" id="UP000238823">
    <property type="component" value="Unassembled WGS sequence"/>
</dbReference>
<gene>
    <name evidence="7" type="primary">sppA_2</name>
    <name evidence="7" type="ORF">ENSA7_25830</name>
</gene>
<proteinExistence type="inferred from homology"/>
<dbReference type="Pfam" id="PF01343">
    <property type="entry name" value="Peptidase_S49"/>
    <property type="match status" value="2"/>
</dbReference>
<evidence type="ECO:0000256" key="2">
    <source>
        <dbReference type="ARBA" id="ARBA00022670"/>
    </source>
</evidence>
<dbReference type="GO" id="GO:0008236">
    <property type="term" value="F:serine-type peptidase activity"/>
    <property type="evidence" value="ECO:0007669"/>
    <property type="project" value="UniProtKB-KW"/>
</dbReference>
<evidence type="ECO:0000313" key="8">
    <source>
        <dbReference type="Proteomes" id="UP000238823"/>
    </source>
</evidence>
<name>A0A2S9YR80_9BACT</name>
<dbReference type="Gene3D" id="6.20.330.10">
    <property type="match status" value="1"/>
</dbReference>
<dbReference type="InterPro" id="IPR002142">
    <property type="entry name" value="Peptidase_S49"/>
</dbReference>
<feature type="domain" description="Peptidase S49" evidence="6">
    <location>
        <begin position="400"/>
        <end position="549"/>
    </location>
</feature>
<dbReference type="EMBL" id="PVNL01000051">
    <property type="protein sequence ID" value="PRQ07593.1"/>
    <property type="molecule type" value="Genomic_DNA"/>
</dbReference>
<dbReference type="GO" id="GO:0006465">
    <property type="term" value="P:signal peptide processing"/>
    <property type="evidence" value="ECO:0007669"/>
    <property type="project" value="InterPro"/>
</dbReference>
<keyword evidence="5" id="KW-0732">Signal</keyword>
<evidence type="ECO:0000256" key="3">
    <source>
        <dbReference type="ARBA" id="ARBA00022801"/>
    </source>
</evidence>
<sequence>MTVFTPARLGSGALTVGIGLCGLVSIGAPGAAHAQDPVAQHRELGDGVDRPIHDLSGSGDASSIELNPALINAVRGLDITLLGYQTLYEFSRGAGFGAFAALNLGFGFALGVGVQALEPGFKASLYDADVGHNRPTTKLSFALALGQGEWGSVGLGVHGVRRQGDPLRPAQVDIGTALRITNYASFGAVARLAPGGLRDTSFRPTLDLAGELALRPLGNHWLELAGGVTARIDQSLERGFGGFTLNHDLLPHGRIAVRYHGLELAGEAQMIQADVLDEDTLDIVRQTTAMRGGVSLAMAWDYASIGVGTHAGLGGGIDGISYKARFTTARQGRVYWQRLVDAEQIELASIGDQRSLIAWLRQVERAEAAGERAVLVVKADGFGLGWGAAQELRDALRRVRDAGGHVYAYVESPGLADYWIASVAETIYTHPAGQFDTVGLGSRRLYFRDALAKIGVSVEAVHVDEYKSAHENFTRSDRSEPDAEQRTALLQDTWEVVVHDIAQARGLSKAQVRELVRDSPLGPEQAVERGLADAVIHRDELSKRLSDDLQAEVSLRRFAPTEPDSQTWGEAPYLAVVLVEGTIVDGKSRNIPLLNIVMTGGDQIAETLQQLRADSACKGIVLRVDSGGGSAFASEVIWREVQRTHEAWKQDPRSSPGIVVSMADVAASGGYYIAAGTDKIFAQPLTITGSIGVVFMHFDVSGLLKMLGVGIDRLELGGAGVDMNSIWQPWSGPQRAKIDAAIDRVYQLFLQRVSDARGMTKDQVHAIARGHVWSGKRGKDIGLVDEHGGLREALAEVRSRSGVASYSQLQVRVLPKRLTLIQMVLRGAGSLIAEPVERSVSIKRAEAEGKLPLVLDQALARLPMSILFLPQDQASVIMAGEIEIR</sequence>
<evidence type="ECO:0000256" key="5">
    <source>
        <dbReference type="SAM" id="SignalP"/>
    </source>
</evidence>
<dbReference type="Gene3D" id="3.90.226.10">
    <property type="entry name" value="2-enoyl-CoA Hydratase, Chain A, domain 1"/>
    <property type="match status" value="2"/>
</dbReference>
<dbReference type="RefSeq" id="WP_181233696.1">
    <property type="nucleotide sequence ID" value="NZ_PVNL01000051.1"/>
</dbReference>
<dbReference type="InterPro" id="IPR047217">
    <property type="entry name" value="S49_SppA_67K_type_N"/>
</dbReference>
<organism evidence="7 8">
    <name type="scientific">Enhygromyxa salina</name>
    <dbReference type="NCBI Taxonomy" id="215803"/>
    <lineage>
        <taxon>Bacteria</taxon>
        <taxon>Pseudomonadati</taxon>
        <taxon>Myxococcota</taxon>
        <taxon>Polyangia</taxon>
        <taxon>Nannocystales</taxon>
        <taxon>Nannocystaceae</taxon>
        <taxon>Enhygromyxa</taxon>
    </lineage>
</organism>
<keyword evidence="2 7" id="KW-0645">Protease</keyword>